<dbReference type="PANTHER" id="PTHR30489">
    <property type="entry name" value="LIPOPROTEIN-RELEASING SYSTEM TRANSMEMBRANE PROTEIN LOLE"/>
    <property type="match status" value="1"/>
</dbReference>
<feature type="transmembrane region" description="Helical" evidence="8">
    <location>
        <begin position="271"/>
        <end position="295"/>
    </location>
</feature>
<dbReference type="InterPro" id="IPR051447">
    <property type="entry name" value="Lipoprotein-release_system"/>
</dbReference>
<reference evidence="12" key="1">
    <citation type="journal article" date="2019" name="Int. J. Syst. Evol. Microbiol.">
        <title>The Global Catalogue of Microorganisms (GCM) 10K type strain sequencing project: providing services to taxonomists for standard genome sequencing and annotation.</title>
        <authorList>
            <consortium name="The Broad Institute Genomics Platform"/>
            <consortium name="The Broad Institute Genome Sequencing Center for Infectious Disease"/>
            <person name="Wu L."/>
            <person name="Ma J."/>
        </authorList>
    </citation>
    <scope>NUCLEOTIDE SEQUENCE [LARGE SCALE GENOMIC DNA]</scope>
    <source>
        <strain evidence="12">CGMCC 1.13574</strain>
    </source>
</reference>
<dbReference type="InterPro" id="IPR011925">
    <property type="entry name" value="LolCE_TM"/>
</dbReference>
<dbReference type="Proteomes" id="UP001595892">
    <property type="component" value="Unassembled WGS sequence"/>
</dbReference>
<dbReference type="Pfam" id="PF12704">
    <property type="entry name" value="MacB_PCD"/>
    <property type="match status" value="1"/>
</dbReference>
<proteinExistence type="inferred from homology"/>
<evidence type="ECO:0000256" key="7">
    <source>
        <dbReference type="ARBA" id="ARBA00023136"/>
    </source>
</evidence>
<protein>
    <submittedName>
        <fullName evidence="11">Lipoprotein-releasing ABC transporter permease subunit</fullName>
    </submittedName>
</protein>
<organism evidence="11 12">
    <name type="scientific">Coralloluteibacterium thermophilum</name>
    <dbReference type="NCBI Taxonomy" id="2707049"/>
    <lineage>
        <taxon>Bacteria</taxon>
        <taxon>Pseudomonadati</taxon>
        <taxon>Pseudomonadota</taxon>
        <taxon>Gammaproteobacteria</taxon>
        <taxon>Lysobacterales</taxon>
        <taxon>Lysobacteraceae</taxon>
        <taxon>Coralloluteibacterium</taxon>
    </lineage>
</organism>
<keyword evidence="11" id="KW-0449">Lipoprotein</keyword>
<keyword evidence="5 8" id="KW-0812">Transmembrane</keyword>
<evidence type="ECO:0000256" key="6">
    <source>
        <dbReference type="ARBA" id="ARBA00022989"/>
    </source>
</evidence>
<feature type="domain" description="ABC3 transporter permease C-terminal" evidence="9">
    <location>
        <begin position="274"/>
        <end position="407"/>
    </location>
</feature>
<feature type="transmembrane region" description="Helical" evidence="8">
    <location>
        <begin position="380"/>
        <end position="400"/>
    </location>
</feature>
<dbReference type="InterPro" id="IPR025857">
    <property type="entry name" value="MacB_PCD"/>
</dbReference>
<keyword evidence="4" id="KW-1003">Cell membrane</keyword>
<feature type="transmembrane region" description="Helical" evidence="8">
    <location>
        <begin position="20"/>
        <end position="48"/>
    </location>
</feature>
<feature type="transmembrane region" description="Helical" evidence="8">
    <location>
        <begin position="315"/>
        <end position="341"/>
    </location>
</feature>
<evidence type="ECO:0000313" key="11">
    <source>
        <dbReference type="EMBL" id="MFC4727556.1"/>
    </source>
</evidence>
<dbReference type="EMBL" id="JBHSGG010000014">
    <property type="protein sequence ID" value="MFC4727556.1"/>
    <property type="molecule type" value="Genomic_DNA"/>
</dbReference>
<evidence type="ECO:0000256" key="4">
    <source>
        <dbReference type="ARBA" id="ARBA00022475"/>
    </source>
</evidence>
<sequence>MFRPLSLNIGLRYTRAKRRTGFISFISAVSVLGIAVGVIALITTISVMSGFTQEFRDRLLSMVAHATISGGGNAMQDWGRAIEIAHRDPRVQGAAPYVDLTGLISGRRAEGAMIRGIDPAREPEVSVVGEKMRAGSLADLDGAPFRIVLGRELALWLNVDVGDSVRVMIPQGSATPVGFVERSRAFEVVGIFEIGMQEYDRSMALISLDSAQRLARMGNDVTGVRLKLDDIFGAWRVARDLADQLPGIYSVSDWTRDHANMFRAFRLEKTVMFIILSLIVGVAAFNLVSSLVMLVTDKQPDIAIMRTLGMTPGTVLRIFMVQGMLIGVFGVALGIVGGVLLTSNLSRIVHLVETSFGIEVMPADVYYITGVPTVLDWGEVATIGGIAFVMCLLATIYPAWRASRTDPASALRYE</sequence>
<evidence type="ECO:0000256" key="2">
    <source>
        <dbReference type="ARBA" id="ARBA00005236"/>
    </source>
</evidence>
<evidence type="ECO:0000256" key="5">
    <source>
        <dbReference type="ARBA" id="ARBA00022692"/>
    </source>
</evidence>
<comment type="caution">
    <text evidence="11">The sequence shown here is derived from an EMBL/GenBank/DDBJ whole genome shotgun (WGS) entry which is preliminary data.</text>
</comment>
<keyword evidence="3" id="KW-0813">Transport</keyword>
<dbReference type="InterPro" id="IPR003838">
    <property type="entry name" value="ABC3_permease_C"/>
</dbReference>
<comment type="subcellular location">
    <subcellularLocation>
        <location evidence="1">Cell membrane</location>
        <topology evidence="1">Multi-pass membrane protein</topology>
    </subcellularLocation>
</comment>
<accession>A0ABV9NK23</accession>
<dbReference type="NCBIfam" id="TIGR02212">
    <property type="entry name" value="lolCE"/>
    <property type="match status" value="1"/>
</dbReference>
<dbReference type="Pfam" id="PF02687">
    <property type="entry name" value="FtsX"/>
    <property type="match status" value="1"/>
</dbReference>
<keyword evidence="12" id="KW-1185">Reference proteome</keyword>
<feature type="domain" description="MacB-like periplasmic core" evidence="10">
    <location>
        <begin position="27"/>
        <end position="230"/>
    </location>
</feature>
<comment type="similarity">
    <text evidence="2">Belongs to the ABC-4 integral membrane protein family. LolC/E subfamily.</text>
</comment>
<keyword evidence="6 8" id="KW-1133">Transmembrane helix</keyword>
<evidence type="ECO:0000256" key="1">
    <source>
        <dbReference type="ARBA" id="ARBA00004651"/>
    </source>
</evidence>
<name>A0ABV9NK23_9GAMM</name>
<evidence type="ECO:0000259" key="9">
    <source>
        <dbReference type="Pfam" id="PF02687"/>
    </source>
</evidence>
<evidence type="ECO:0000313" key="12">
    <source>
        <dbReference type="Proteomes" id="UP001595892"/>
    </source>
</evidence>
<dbReference type="PANTHER" id="PTHR30489:SF0">
    <property type="entry name" value="LIPOPROTEIN-RELEASING SYSTEM TRANSMEMBRANE PROTEIN LOLE"/>
    <property type="match status" value="1"/>
</dbReference>
<keyword evidence="7 8" id="KW-0472">Membrane</keyword>
<evidence type="ECO:0000256" key="8">
    <source>
        <dbReference type="SAM" id="Phobius"/>
    </source>
</evidence>
<gene>
    <name evidence="11" type="ORF">ACFO3Q_05150</name>
</gene>
<evidence type="ECO:0000259" key="10">
    <source>
        <dbReference type="Pfam" id="PF12704"/>
    </source>
</evidence>
<dbReference type="RefSeq" id="WP_377003564.1">
    <property type="nucleotide sequence ID" value="NZ_JBHSGG010000014.1"/>
</dbReference>
<evidence type="ECO:0000256" key="3">
    <source>
        <dbReference type="ARBA" id="ARBA00022448"/>
    </source>
</evidence>